<keyword evidence="1" id="KW-0472">Membrane</keyword>
<accession>A0A553V3T9</accession>
<keyword evidence="1" id="KW-1133">Transmembrane helix</keyword>
<dbReference type="Pfam" id="PF07077">
    <property type="entry name" value="DUF1345"/>
    <property type="match status" value="1"/>
</dbReference>
<feature type="transmembrane region" description="Helical" evidence="1">
    <location>
        <begin position="47"/>
        <end position="68"/>
    </location>
</feature>
<dbReference type="Proteomes" id="UP000316092">
    <property type="component" value="Unassembled WGS sequence"/>
</dbReference>
<feature type="transmembrane region" description="Helical" evidence="1">
    <location>
        <begin position="124"/>
        <end position="146"/>
    </location>
</feature>
<organism evidence="2 3">
    <name type="scientific">Deinococcus detaillensis</name>
    <dbReference type="NCBI Taxonomy" id="2592048"/>
    <lineage>
        <taxon>Bacteria</taxon>
        <taxon>Thermotogati</taxon>
        <taxon>Deinococcota</taxon>
        <taxon>Deinococci</taxon>
        <taxon>Deinococcales</taxon>
        <taxon>Deinococcaceae</taxon>
        <taxon>Deinococcus</taxon>
    </lineage>
</organism>
<keyword evidence="3" id="KW-1185">Reference proteome</keyword>
<feature type="transmembrane region" description="Helical" evidence="1">
    <location>
        <begin position="89"/>
        <end position="109"/>
    </location>
</feature>
<name>A0A553V3T9_9DEIO</name>
<keyword evidence="1" id="KW-0812">Transmembrane</keyword>
<dbReference type="AlphaFoldDB" id="A0A553V3T9"/>
<reference evidence="2 3" key="1">
    <citation type="submission" date="2019-07" db="EMBL/GenBank/DDBJ databases">
        <title>Deinococcus detaillus sp. nov., isolated from humus soil in Antarctica.</title>
        <authorList>
            <person name="Zhang K."/>
        </authorList>
    </citation>
    <scope>NUCLEOTIDE SEQUENCE [LARGE SCALE GENOMIC DNA]</scope>
    <source>
        <strain evidence="2 3">H1</strain>
    </source>
</reference>
<feature type="transmembrane region" description="Helical" evidence="1">
    <location>
        <begin position="205"/>
        <end position="226"/>
    </location>
</feature>
<gene>
    <name evidence="2" type="ORF">FNU79_04260</name>
</gene>
<evidence type="ECO:0000256" key="1">
    <source>
        <dbReference type="SAM" id="Phobius"/>
    </source>
</evidence>
<sequence length="227" mass="24827">MSAASMPPVRVNAPMRLLLSFGLGVAAWALCAFMPYPATWKNIPWELRALVGWLVSAGTYLISSWRLIYSVNGDWIRQVAQQEDNGRRASGLIAVATSIISLAGVMFALSKAGSLKNQPLQAELLIGAGLLSVALSWLVIQTVYLFRYAHLYYETPEGGVQFPGTPEPDYLDFAYLSFTIGMTYQVSDTDLDQRPMRRLLTGHSLISYVYGVVIIALAISAVSSVLS</sequence>
<comment type="caution">
    <text evidence="2">The sequence shown here is derived from an EMBL/GenBank/DDBJ whole genome shotgun (WGS) entry which is preliminary data.</text>
</comment>
<dbReference type="EMBL" id="VKDB01000003">
    <property type="protein sequence ID" value="TSA87116.1"/>
    <property type="molecule type" value="Genomic_DNA"/>
</dbReference>
<protein>
    <submittedName>
        <fullName evidence="2">DUF1345 domain-containing protein</fullName>
    </submittedName>
</protein>
<dbReference type="OrthoDB" id="64737at2"/>
<dbReference type="RefSeq" id="WP_143719669.1">
    <property type="nucleotide sequence ID" value="NZ_VKDB01000003.1"/>
</dbReference>
<evidence type="ECO:0000313" key="2">
    <source>
        <dbReference type="EMBL" id="TSA87116.1"/>
    </source>
</evidence>
<proteinExistence type="predicted"/>
<dbReference type="InterPro" id="IPR009781">
    <property type="entry name" value="DUF1345"/>
</dbReference>
<evidence type="ECO:0000313" key="3">
    <source>
        <dbReference type="Proteomes" id="UP000316092"/>
    </source>
</evidence>